<feature type="domain" description="TNase-like" evidence="2">
    <location>
        <begin position="45"/>
        <end position="169"/>
    </location>
</feature>
<dbReference type="InterPro" id="IPR035437">
    <property type="entry name" value="SNase_OB-fold_sf"/>
</dbReference>
<dbReference type="InterPro" id="IPR016071">
    <property type="entry name" value="Staphylococal_nuclease_OB-fold"/>
</dbReference>
<reference evidence="3 4" key="1">
    <citation type="journal article" date="2018" name="Arch. Microbiol.">
        <title>New insights into the metabolic potential of the phototrophic purple bacterium Rhodopila globiformis DSM 161(T) from its draft genome sequence and evidence for a vanadium-dependent nitrogenase.</title>
        <authorList>
            <person name="Imhoff J.F."/>
            <person name="Rahn T."/>
            <person name="Kunzel S."/>
            <person name="Neulinger S.C."/>
        </authorList>
    </citation>
    <scope>NUCLEOTIDE SEQUENCE [LARGE SCALE GENOMIC DNA]</scope>
    <source>
        <strain evidence="3 4">DSM 16996</strain>
    </source>
</reference>
<evidence type="ECO:0000256" key="1">
    <source>
        <dbReference type="SAM" id="SignalP"/>
    </source>
</evidence>
<dbReference type="SMART" id="SM00318">
    <property type="entry name" value="SNc"/>
    <property type="match status" value="1"/>
</dbReference>
<protein>
    <recommendedName>
        <fullName evidence="2">TNase-like domain-containing protein</fullName>
    </recommendedName>
</protein>
<dbReference type="Proteomes" id="UP000239089">
    <property type="component" value="Unassembled WGS sequence"/>
</dbReference>
<organism evidence="3 4">
    <name type="scientific">Rhodoblastus sphagnicola</name>
    <dbReference type="NCBI Taxonomy" id="333368"/>
    <lineage>
        <taxon>Bacteria</taxon>
        <taxon>Pseudomonadati</taxon>
        <taxon>Pseudomonadota</taxon>
        <taxon>Alphaproteobacteria</taxon>
        <taxon>Hyphomicrobiales</taxon>
        <taxon>Rhodoblastaceae</taxon>
        <taxon>Rhodoblastus</taxon>
    </lineage>
</organism>
<keyword evidence="4" id="KW-1185">Reference proteome</keyword>
<accession>A0A2S6NBQ9</accession>
<name>A0A2S6NBQ9_9HYPH</name>
<dbReference type="Gene3D" id="2.40.50.90">
    <property type="match status" value="1"/>
</dbReference>
<dbReference type="SUPFAM" id="SSF50199">
    <property type="entry name" value="Staphylococcal nuclease"/>
    <property type="match status" value="1"/>
</dbReference>
<dbReference type="AlphaFoldDB" id="A0A2S6NBQ9"/>
<keyword evidence="1" id="KW-0732">Signal</keyword>
<evidence type="ECO:0000259" key="2">
    <source>
        <dbReference type="SMART" id="SM00318"/>
    </source>
</evidence>
<comment type="caution">
    <text evidence="3">The sequence shown here is derived from an EMBL/GenBank/DDBJ whole genome shotgun (WGS) entry which is preliminary data.</text>
</comment>
<evidence type="ECO:0000313" key="4">
    <source>
        <dbReference type="Proteomes" id="UP000239089"/>
    </source>
</evidence>
<sequence length="284" mass="30714">MFLEKHFARRKAVKFAPMRSLIVVLTCLIAGSASPAAGAACPDVKRERVEVVSVGDRLDILLADGRLIAFPALEPPRASPAEPERVRTTTAQVQALLQGKIVFLQPLGAADRWGRVPARLFLPDQDEPVDELLLGAGLAMRGAGAAPCEDDARAAENAARDAALGLWADPAFAVLAADRPQDFAGRDGVLAVVEGRIASIGRTPPRTYLNFGAWGGFHASIAKRNWPAFERAGFSEANLRAGKLRLRGIVDLERGPHMELFHPEQIEFMDEPPRDAAKASDRKF</sequence>
<gene>
    <name evidence="3" type="ORF">CCR94_07485</name>
</gene>
<feature type="signal peptide" evidence="1">
    <location>
        <begin position="1"/>
        <end position="39"/>
    </location>
</feature>
<dbReference type="EMBL" id="NHSJ01000045">
    <property type="protein sequence ID" value="PPQ32037.1"/>
    <property type="molecule type" value="Genomic_DNA"/>
</dbReference>
<evidence type="ECO:0000313" key="3">
    <source>
        <dbReference type="EMBL" id="PPQ32037.1"/>
    </source>
</evidence>
<proteinExistence type="predicted"/>
<feature type="chain" id="PRO_5015392238" description="TNase-like domain-containing protein" evidence="1">
    <location>
        <begin position="40"/>
        <end position="284"/>
    </location>
</feature>